<sequence length="199" mass="21518">MKSEMPFTRKHGAAPWEVILCVILFVVAAAPTPAQDKPDPGAAELKKAMMELREAIKDGNDTKIVELAGKVLPDAERIGKGLGAGAGEGKEKVVAFHARMPKDGQALARLFAVKPAQTEVQVHGSTTEEMAAYENGSVAAKEFPAAVKALAEKGVFVPGKTYYEVEFLEPGNDVGMKYHLFYWDGSGWSMLGPVWRMVQ</sequence>
<dbReference type="EMBL" id="QNRR01000007">
    <property type="protein sequence ID" value="RBP41387.1"/>
    <property type="molecule type" value="Genomic_DNA"/>
</dbReference>
<protein>
    <submittedName>
        <fullName evidence="1">Uncharacterized protein</fullName>
    </submittedName>
</protein>
<dbReference type="RefSeq" id="WP_113960018.1">
    <property type="nucleotide sequence ID" value="NZ_QNRR01000007.1"/>
</dbReference>
<dbReference type="AlphaFoldDB" id="A0A366HFT2"/>
<organism evidence="1 2">
    <name type="scientific">Roseimicrobium gellanilyticum</name>
    <dbReference type="NCBI Taxonomy" id="748857"/>
    <lineage>
        <taxon>Bacteria</taxon>
        <taxon>Pseudomonadati</taxon>
        <taxon>Verrucomicrobiota</taxon>
        <taxon>Verrucomicrobiia</taxon>
        <taxon>Verrucomicrobiales</taxon>
        <taxon>Verrucomicrobiaceae</taxon>
        <taxon>Roseimicrobium</taxon>
    </lineage>
</organism>
<evidence type="ECO:0000313" key="1">
    <source>
        <dbReference type="EMBL" id="RBP41387.1"/>
    </source>
</evidence>
<name>A0A366HFT2_9BACT</name>
<keyword evidence="2" id="KW-1185">Reference proteome</keyword>
<dbReference type="OrthoDB" id="197062at2"/>
<comment type="caution">
    <text evidence="1">The sequence shown here is derived from an EMBL/GenBank/DDBJ whole genome shotgun (WGS) entry which is preliminary data.</text>
</comment>
<dbReference type="Proteomes" id="UP000253426">
    <property type="component" value="Unassembled WGS sequence"/>
</dbReference>
<proteinExistence type="predicted"/>
<gene>
    <name evidence="1" type="ORF">DES53_107219</name>
</gene>
<evidence type="ECO:0000313" key="2">
    <source>
        <dbReference type="Proteomes" id="UP000253426"/>
    </source>
</evidence>
<accession>A0A366HFT2</accession>
<reference evidence="1 2" key="1">
    <citation type="submission" date="2018-06" db="EMBL/GenBank/DDBJ databases">
        <title>Genomic Encyclopedia of Type Strains, Phase IV (KMG-IV): sequencing the most valuable type-strain genomes for metagenomic binning, comparative biology and taxonomic classification.</title>
        <authorList>
            <person name="Goeker M."/>
        </authorList>
    </citation>
    <scope>NUCLEOTIDE SEQUENCE [LARGE SCALE GENOMIC DNA]</scope>
    <source>
        <strain evidence="1 2">DSM 25532</strain>
    </source>
</reference>